<dbReference type="EMBL" id="HBUE01069122">
    <property type="protein sequence ID" value="CAG6472027.1"/>
    <property type="molecule type" value="Transcribed_RNA"/>
</dbReference>
<feature type="region of interest" description="Disordered" evidence="1">
    <location>
        <begin position="65"/>
        <end position="136"/>
    </location>
</feature>
<organism evidence="2">
    <name type="scientific">Culex pipiens</name>
    <name type="common">House mosquito</name>
    <dbReference type="NCBI Taxonomy" id="7175"/>
    <lineage>
        <taxon>Eukaryota</taxon>
        <taxon>Metazoa</taxon>
        <taxon>Ecdysozoa</taxon>
        <taxon>Arthropoda</taxon>
        <taxon>Hexapoda</taxon>
        <taxon>Insecta</taxon>
        <taxon>Pterygota</taxon>
        <taxon>Neoptera</taxon>
        <taxon>Endopterygota</taxon>
        <taxon>Diptera</taxon>
        <taxon>Nematocera</taxon>
        <taxon>Culicoidea</taxon>
        <taxon>Culicidae</taxon>
        <taxon>Culicinae</taxon>
        <taxon>Culicini</taxon>
        <taxon>Culex</taxon>
        <taxon>Culex</taxon>
    </lineage>
</organism>
<reference evidence="2" key="1">
    <citation type="submission" date="2021-05" db="EMBL/GenBank/DDBJ databases">
        <authorList>
            <person name="Alioto T."/>
            <person name="Alioto T."/>
            <person name="Gomez Garrido J."/>
        </authorList>
    </citation>
    <scope>NUCLEOTIDE SEQUENCE</scope>
</reference>
<dbReference type="EMBL" id="HBUE01069123">
    <property type="protein sequence ID" value="CAG6472030.1"/>
    <property type="molecule type" value="Transcribed_RNA"/>
</dbReference>
<name>A0A8D8BEK5_CULPI</name>
<evidence type="ECO:0000313" key="2">
    <source>
        <dbReference type="EMBL" id="CAG6472030.1"/>
    </source>
</evidence>
<proteinExistence type="predicted"/>
<evidence type="ECO:0000256" key="1">
    <source>
        <dbReference type="SAM" id="MobiDB-lite"/>
    </source>
</evidence>
<dbReference type="AlphaFoldDB" id="A0A8D8BEK5"/>
<accession>A0A8D8BEK5</accession>
<feature type="compositionally biased region" description="Basic and acidic residues" evidence="1">
    <location>
        <begin position="65"/>
        <end position="82"/>
    </location>
</feature>
<sequence length="136" mass="14922">MHSSIDKNEHMQHLCRLPGETMLGVLCKRDEGLSAELPGARCRMGLVCGDDGTRVRSIAGSVQHRDGCRANQHQDLRSHHELSGNWPGHFQPRVSRLRQASARSPTEGNQFGPPHRTGTVAKPTQRRQCGATLLAG</sequence>
<protein>
    <submittedName>
        <fullName evidence="2">(northern house mosquito) hypothetical protein</fullName>
    </submittedName>
</protein>